<keyword evidence="7" id="KW-0010">Activator</keyword>
<dbReference type="InterPro" id="IPR014710">
    <property type="entry name" value="RmlC-like_jellyroll"/>
</dbReference>
<dbReference type="InterPro" id="IPR036390">
    <property type="entry name" value="WH_DNA-bd_sf"/>
</dbReference>
<keyword evidence="4" id="KW-0805">Transcription regulation</keyword>
<evidence type="ECO:0000256" key="8">
    <source>
        <dbReference type="ARBA" id="ARBA00023163"/>
    </source>
</evidence>
<dbReference type="GO" id="GO:0003677">
    <property type="term" value="F:DNA binding"/>
    <property type="evidence" value="ECO:0007669"/>
    <property type="project" value="UniProtKB-KW"/>
</dbReference>
<dbReference type="Gene3D" id="1.10.10.10">
    <property type="entry name" value="Winged helix-like DNA-binding domain superfamily/Winged helix DNA-binding domain"/>
    <property type="match status" value="1"/>
</dbReference>
<dbReference type="InterPro" id="IPR036388">
    <property type="entry name" value="WH-like_DNA-bd_sf"/>
</dbReference>
<dbReference type="SUPFAM" id="SSF51206">
    <property type="entry name" value="cAMP-binding domain-like"/>
    <property type="match status" value="1"/>
</dbReference>
<keyword evidence="3" id="KW-0547">Nucleotide-binding</keyword>
<keyword evidence="1" id="KW-0678">Repressor</keyword>
<dbReference type="InterPro" id="IPR012318">
    <property type="entry name" value="HTH_CRP"/>
</dbReference>
<evidence type="ECO:0000256" key="3">
    <source>
        <dbReference type="ARBA" id="ARBA00022741"/>
    </source>
</evidence>
<dbReference type="InterPro" id="IPR000595">
    <property type="entry name" value="cNMP-bd_dom"/>
</dbReference>
<gene>
    <name evidence="14" type="primary">crp_1</name>
    <name evidence="14" type="ORF">hbim_00609</name>
</gene>
<dbReference type="AlphaFoldDB" id="A0AAI8XIQ9"/>
<dbReference type="GO" id="GO:0005829">
    <property type="term" value="C:cytosol"/>
    <property type="evidence" value="ECO:0007669"/>
    <property type="project" value="TreeGrafter"/>
</dbReference>
<dbReference type="GO" id="GO:0030552">
    <property type="term" value="F:cAMP binding"/>
    <property type="evidence" value="ECO:0007669"/>
    <property type="project" value="UniProtKB-KW"/>
</dbReference>
<evidence type="ECO:0000256" key="5">
    <source>
        <dbReference type="ARBA" id="ARBA00023125"/>
    </source>
</evidence>
<feature type="domain" description="Cyclic nucleotide-binding" evidence="12">
    <location>
        <begin position="10"/>
        <end position="130"/>
    </location>
</feature>
<keyword evidence="8" id="KW-0804">Transcription</keyword>
<evidence type="ECO:0000256" key="11">
    <source>
        <dbReference type="ARBA" id="ARBA00068047"/>
    </source>
</evidence>
<evidence type="ECO:0000256" key="1">
    <source>
        <dbReference type="ARBA" id="ARBA00022491"/>
    </source>
</evidence>
<evidence type="ECO:0000256" key="4">
    <source>
        <dbReference type="ARBA" id="ARBA00023015"/>
    </source>
</evidence>
<evidence type="ECO:0000256" key="10">
    <source>
        <dbReference type="ARBA" id="ARBA00033082"/>
    </source>
</evidence>
<dbReference type="FunFam" id="2.60.120.10:FF:000003">
    <property type="entry name" value="Crp/Fnr family transcriptional regulator"/>
    <property type="match status" value="1"/>
</dbReference>
<proteinExistence type="predicted"/>
<dbReference type="FunFam" id="1.10.10.10:FF:000019">
    <property type="entry name" value="Crp/Fnr family transcriptional regulator"/>
    <property type="match status" value="1"/>
</dbReference>
<dbReference type="EMBL" id="AP027452">
    <property type="protein sequence ID" value="BDY26694.1"/>
    <property type="molecule type" value="Genomic_DNA"/>
</dbReference>
<keyword evidence="2" id="KW-0116">cAMP-binding</keyword>
<evidence type="ECO:0000256" key="6">
    <source>
        <dbReference type="ARBA" id="ARBA00023149"/>
    </source>
</evidence>
<evidence type="ECO:0000256" key="2">
    <source>
        <dbReference type="ARBA" id="ARBA00022566"/>
    </source>
</evidence>
<evidence type="ECO:0000256" key="9">
    <source>
        <dbReference type="ARBA" id="ARBA00029868"/>
    </source>
</evidence>
<name>A0AAI8XIQ9_MYCME</name>
<dbReference type="PANTHER" id="PTHR24567:SF74">
    <property type="entry name" value="HTH-TYPE TRANSCRIPTIONAL REGULATOR ARCR"/>
    <property type="match status" value="1"/>
</dbReference>
<evidence type="ECO:0000313" key="14">
    <source>
        <dbReference type="EMBL" id="BDY26694.1"/>
    </source>
</evidence>
<dbReference type="PANTHER" id="PTHR24567">
    <property type="entry name" value="CRP FAMILY TRANSCRIPTIONAL REGULATORY PROTEIN"/>
    <property type="match status" value="1"/>
</dbReference>
<dbReference type="InterPro" id="IPR050397">
    <property type="entry name" value="Env_Response_Regulators"/>
</dbReference>
<dbReference type="PROSITE" id="PS50042">
    <property type="entry name" value="CNMP_BINDING_3"/>
    <property type="match status" value="1"/>
</dbReference>
<organism evidence="14 15">
    <name type="scientific">Mycolicibacterium mageritense</name>
    <name type="common">Mycobacterium mageritense</name>
    <dbReference type="NCBI Taxonomy" id="53462"/>
    <lineage>
        <taxon>Bacteria</taxon>
        <taxon>Bacillati</taxon>
        <taxon>Actinomycetota</taxon>
        <taxon>Actinomycetes</taxon>
        <taxon>Mycobacteriales</taxon>
        <taxon>Mycobacteriaceae</taxon>
        <taxon>Mycolicibacterium</taxon>
    </lineage>
</organism>
<evidence type="ECO:0000259" key="13">
    <source>
        <dbReference type="PROSITE" id="PS51063"/>
    </source>
</evidence>
<feature type="domain" description="HTH crp-type" evidence="13">
    <location>
        <begin position="144"/>
        <end position="217"/>
    </location>
</feature>
<keyword evidence="5" id="KW-0238">DNA-binding</keyword>
<dbReference type="GO" id="GO:0045893">
    <property type="term" value="P:positive regulation of DNA-templated transcription"/>
    <property type="evidence" value="ECO:0007669"/>
    <property type="project" value="UniProtKB-ARBA"/>
</dbReference>
<dbReference type="Gene3D" id="2.60.120.10">
    <property type="entry name" value="Jelly Rolls"/>
    <property type="match status" value="1"/>
</dbReference>
<reference evidence="14" key="1">
    <citation type="submission" date="2023-03" db="EMBL/GenBank/DDBJ databases">
        <title>Draft genome sequence of a Mycolicibacterium mageritense strain H4_3_1 isolated from a hybrid biological-inorganic system reactor.</title>
        <authorList>
            <person name="Feng X."/>
            <person name="Kazama D."/>
            <person name="Sato K."/>
            <person name="Kobayashi H."/>
        </authorList>
    </citation>
    <scope>NUCLEOTIDE SEQUENCE</scope>
    <source>
        <strain evidence="14">H4_3_1</strain>
    </source>
</reference>
<dbReference type="GO" id="GO:0045892">
    <property type="term" value="P:negative regulation of DNA-templated transcription"/>
    <property type="evidence" value="ECO:0007669"/>
    <property type="project" value="UniProtKB-ARBA"/>
</dbReference>
<evidence type="ECO:0000313" key="15">
    <source>
        <dbReference type="Proteomes" id="UP001241092"/>
    </source>
</evidence>
<dbReference type="Proteomes" id="UP001241092">
    <property type="component" value="Chromosome"/>
</dbReference>
<keyword evidence="6" id="KW-0114">cAMP</keyword>
<dbReference type="SMART" id="SM00419">
    <property type="entry name" value="HTH_CRP"/>
    <property type="match status" value="1"/>
</dbReference>
<dbReference type="Pfam" id="PF13545">
    <property type="entry name" value="HTH_Crp_2"/>
    <property type="match status" value="1"/>
</dbReference>
<dbReference type="SUPFAM" id="SSF46785">
    <property type="entry name" value="Winged helix' DNA-binding domain"/>
    <property type="match status" value="1"/>
</dbReference>
<dbReference type="InterPro" id="IPR018490">
    <property type="entry name" value="cNMP-bd_dom_sf"/>
</dbReference>
<dbReference type="CDD" id="cd00038">
    <property type="entry name" value="CAP_ED"/>
    <property type="match status" value="1"/>
</dbReference>
<sequence>MDEAIARASILRSVDPATASALIAQFTAVEFAAGSHIFHEDDPGEQLYIIGSGKVKFSRRSPDGREHVVTVMGPSDMFGELAVFDPAPRTSTATALTDVSAVTLDRDAICGLITSRPGVAEQLLRILARRVRRTNDNVADLVLVDVPGRVARKLLSLAQRFGYQEDGHVRLIHHLSRTELAQLVGATPESVDRALTDFHRKGWLRVEDQAVVIVDSDRLQQCAALVP</sequence>
<evidence type="ECO:0000256" key="7">
    <source>
        <dbReference type="ARBA" id="ARBA00023159"/>
    </source>
</evidence>
<dbReference type="GO" id="GO:0003700">
    <property type="term" value="F:DNA-binding transcription factor activity"/>
    <property type="evidence" value="ECO:0007669"/>
    <property type="project" value="UniProtKB-ARBA"/>
</dbReference>
<dbReference type="RefSeq" id="WP_286213424.1">
    <property type="nucleotide sequence ID" value="NZ_AP027452.1"/>
</dbReference>
<evidence type="ECO:0000259" key="12">
    <source>
        <dbReference type="PROSITE" id="PS50042"/>
    </source>
</evidence>
<protein>
    <recommendedName>
        <fullName evidence="11">CRP-like cAMP-activated global transcriptional regulator</fullName>
    </recommendedName>
    <alternativeName>
        <fullName evidence="10">cAMP receptor protein</fullName>
    </alternativeName>
    <alternativeName>
        <fullName evidence="9">cAMP regulatory protein</fullName>
    </alternativeName>
</protein>
<dbReference type="PROSITE" id="PS51063">
    <property type="entry name" value="HTH_CRP_2"/>
    <property type="match status" value="1"/>
</dbReference>
<dbReference type="Pfam" id="PF00027">
    <property type="entry name" value="cNMP_binding"/>
    <property type="match status" value="1"/>
</dbReference>
<dbReference type="SMART" id="SM00100">
    <property type="entry name" value="cNMP"/>
    <property type="match status" value="1"/>
</dbReference>
<accession>A0AAI8XIQ9</accession>